<feature type="chain" id="PRO_5041321216" evidence="3">
    <location>
        <begin position="25"/>
        <end position="504"/>
    </location>
</feature>
<reference evidence="5 6" key="1">
    <citation type="journal article" date="2018" name="Nature">
        <title>A major lineage of non-tailed dsDNA viruses as unrecognized killers of marine bacteria.</title>
        <authorList>
            <person name="Kauffman K.M."/>
            <person name="Hussain F.A."/>
            <person name="Yang J."/>
            <person name="Arevalo P."/>
            <person name="Brown J.M."/>
            <person name="Chang W.K."/>
            <person name="VanInsberghe D."/>
            <person name="Elsherbini J."/>
            <person name="Sharma R.S."/>
            <person name="Cutler M.B."/>
            <person name="Kelly L."/>
            <person name="Polz M.F."/>
        </authorList>
    </citation>
    <scope>NUCLEOTIDE SEQUENCE [LARGE SCALE GENOMIC DNA]</scope>
    <source>
        <strain evidence="5 6">10N.286.55.E1</strain>
    </source>
</reference>
<feature type="domain" description="Transglycosylase SLT" evidence="4">
    <location>
        <begin position="338"/>
        <end position="460"/>
    </location>
</feature>
<dbReference type="InterPro" id="IPR000189">
    <property type="entry name" value="Transglyc_AS"/>
</dbReference>
<dbReference type="CDD" id="cd16893">
    <property type="entry name" value="LT_MltC_MltE"/>
    <property type="match status" value="1"/>
</dbReference>
<dbReference type="Pfam" id="PF01464">
    <property type="entry name" value="SLT"/>
    <property type="match status" value="1"/>
</dbReference>
<dbReference type="PROSITE" id="PS00922">
    <property type="entry name" value="TRANSGLYCOSYLASE"/>
    <property type="match status" value="1"/>
</dbReference>
<dbReference type="GO" id="GO:0000270">
    <property type="term" value="P:peptidoglycan metabolic process"/>
    <property type="evidence" value="ECO:0007669"/>
    <property type="project" value="InterPro"/>
</dbReference>
<accession>A0AA44VSI6</accession>
<dbReference type="GO" id="GO:0008933">
    <property type="term" value="F:peptidoglycan lytic transglycosylase activity"/>
    <property type="evidence" value="ECO:0007669"/>
    <property type="project" value="InterPro"/>
</dbReference>
<dbReference type="Proteomes" id="UP000239763">
    <property type="component" value="Unassembled WGS sequence"/>
</dbReference>
<dbReference type="InterPro" id="IPR008258">
    <property type="entry name" value="Transglycosylase_SLT_dom_1"/>
</dbReference>
<dbReference type="GO" id="GO:0016020">
    <property type="term" value="C:membrane"/>
    <property type="evidence" value="ECO:0007669"/>
    <property type="project" value="InterPro"/>
</dbReference>
<keyword evidence="2" id="KW-0175">Coiled coil</keyword>
<gene>
    <name evidence="5" type="ORF">BCV38_22805</name>
</gene>
<comment type="similarity">
    <text evidence="1">Belongs to the transglycosylase Slt family.</text>
</comment>
<dbReference type="RefSeq" id="WP_102295790.1">
    <property type="nucleotide sequence ID" value="NZ_JAAHTI010000001.1"/>
</dbReference>
<dbReference type="GeneID" id="69648460"/>
<evidence type="ECO:0000259" key="4">
    <source>
        <dbReference type="Pfam" id="PF01464"/>
    </source>
</evidence>
<dbReference type="PANTHER" id="PTHR37423:SF2">
    <property type="entry name" value="MEMBRANE-BOUND LYTIC MUREIN TRANSGLYCOSYLASE C"/>
    <property type="match status" value="1"/>
</dbReference>
<dbReference type="SUPFAM" id="SSF53955">
    <property type="entry name" value="Lysozyme-like"/>
    <property type="match status" value="1"/>
</dbReference>
<evidence type="ECO:0000256" key="1">
    <source>
        <dbReference type="ARBA" id="ARBA00007734"/>
    </source>
</evidence>
<feature type="coiled-coil region" evidence="2">
    <location>
        <begin position="173"/>
        <end position="234"/>
    </location>
</feature>
<keyword evidence="3" id="KW-0732">Signal</keyword>
<dbReference type="Gene3D" id="1.10.530.10">
    <property type="match status" value="1"/>
</dbReference>
<evidence type="ECO:0000256" key="3">
    <source>
        <dbReference type="SAM" id="SignalP"/>
    </source>
</evidence>
<dbReference type="PANTHER" id="PTHR37423">
    <property type="entry name" value="SOLUBLE LYTIC MUREIN TRANSGLYCOSYLASE-RELATED"/>
    <property type="match status" value="1"/>
</dbReference>
<evidence type="ECO:0000313" key="6">
    <source>
        <dbReference type="Proteomes" id="UP000239763"/>
    </source>
</evidence>
<evidence type="ECO:0000256" key="2">
    <source>
        <dbReference type="SAM" id="Coils"/>
    </source>
</evidence>
<keyword evidence="6" id="KW-1185">Reference proteome</keyword>
<protein>
    <submittedName>
        <fullName evidence="5">Murein transglycosylase</fullName>
    </submittedName>
</protein>
<proteinExistence type="inferred from homology"/>
<sequence length="504" mass="56398">MHKMINKTVLAVVISAAFSSQALAVTEDQRQQLDSAIVKASQSQEDKIKEFHAYVNAYLDEYEAWRDEYTNNLDQRRSDLIKDWGEGEVSSQTKQVEYSQGDQVKTAVDYESNTATVSVLVDEDSTPDEIKALVKEIPVEVEGQSVELADLKAADHAVLYSLEKEQQEKDFVIDQTQSQMNELDVQAERLIQSNTGIPDSFIYQRAHNKKLALISKAQQRIAAQTKLYDEMRAKYGIEVTRPEPQVEQVEKVESPKEVAKLEPVAEPKQPSKVVEKTIENAVEKVPEINAVKLEPAVKPVPAVEVAATPVKPKKVVTYKVKLPENSLKARASKYSALAEKESKNWEIDAALIMAIMHSESAFRPDAKSHVPAFGLMQVVPTSAGHDVNKQVRNIDAPMKVADLYQPVINVETGTAYLDILNSKYLRRIKNDESRLYCVIAAYNTGAGNVARAFNKDRSTSIGKASKVINELTPQEVYDQLVANLPYDETKNYLKKVNSRIALYK</sequence>
<comment type="caution">
    <text evidence="5">The sequence shown here is derived from an EMBL/GenBank/DDBJ whole genome shotgun (WGS) entry which is preliminary data.</text>
</comment>
<name>A0AA44VSI6_9VIBR</name>
<evidence type="ECO:0000313" key="5">
    <source>
        <dbReference type="EMBL" id="PME28451.1"/>
    </source>
</evidence>
<feature type="signal peptide" evidence="3">
    <location>
        <begin position="1"/>
        <end position="24"/>
    </location>
</feature>
<dbReference type="AlphaFoldDB" id="A0AA44VSI6"/>
<organism evidence="5 6">
    <name type="scientific">Vibrio lentus</name>
    <dbReference type="NCBI Taxonomy" id="136468"/>
    <lineage>
        <taxon>Bacteria</taxon>
        <taxon>Pseudomonadati</taxon>
        <taxon>Pseudomonadota</taxon>
        <taxon>Gammaproteobacteria</taxon>
        <taxon>Vibrionales</taxon>
        <taxon>Vibrionaceae</taxon>
        <taxon>Vibrio</taxon>
    </lineage>
</organism>
<dbReference type="EMBL" id="MCSB01000017">
    <property type="protein sequence ID" value="PME28451.1"/>
    <property type="molecule type" value="Genomic_DNA"/>
</dbReference>
<dbReference type="InterPro" id="IPR023346">
    <property type="entry name" value="Lysozyme-like_dom_sf"/>
</dbReference>